<keyword evidence="2" id="KW-1185">Reference proteome</keyword>
<name>A0ABD0ULP4_DENTH</name>
<dbReference type="Proteomes" id="UP001552299">
    <property type="component" value="Unassembled WGS sequence"/>
</dbReference>
<organism evidence="1 2">
    <name type="scientific">Dendrobium thyrsiflorum</name>
    <name type="common">Pinecone-like raceme dendrobium</name>
    <name type="synonym">Orchid</name>
    <dbReference type="NCBI Taxonomy" id="117978"/>
    <lineage>
        <taxon>Eukaryota</taxon>
        <taxon>Viridiplantae</taxon>
        <taxon>Streptophyta</taxon>
        <taxon>Embryophyta</taxon>
        <taxon>Tracheophyta</taxon>
        <taxon>Spermatophyta</taxon>
        <taxon>Magnoliopsida</taxon>
        <taxon>Liliopsida</taxon>
        <taxon>Asparagales</taxon>
        <taxon>Orchidaceae</taxon>
        <taxon>Epidendroideae</taxon>
        <taxon>Malaxideae</taxon>
        <taxon>Dendrobiinae</taxon>
        <taxon>Dendrobium</taxon>
    </lineage>
</organism>
<evidence type="ECO:0000313" key="2">
    <source>
        <dbReference type="Proteomes" id="UP001552299"/>
    </source>
</evidence>
<sequence>MEEFPFYCDHCKSLGHLKAECHVLHPHLNTAQVLVSDNVLLDDCGDGSGIPIDNVTVGLAQAIELNILPMPIPVAQANATDGGLLVSNADFNNNSVEEASGEVPFASLGAITLVPVNDLEVDGENIDNEIINVGSSFEHVVEVLACSPFKEYVDNEKLVNVPISVVSAKSFQAHLNSNVGTSLMVDTDWLDITPNSHCSVGEKELVDSGTSFNDLYGLNVSSDSWKDVILGGKRHKRKKKK</sequence>
<comment type="caution">
    <text evidence="1">The sequence shown here is derived from an EMBL/GenBank/DDBJ whole genome shotgun (WGS) entry which is preliminary data.</text>
</comment>
<evidence type="ECO:0000313" key="1">
    <source>
        <dbReference type="EMBL" id="KAL0913430.1"/>
    </source>
</evidence>
<accession>A0ABD0ULP4</accession>
<protein>
    <submittedName>
        <fullName evidence="1">Uncharacterized protein</fullName>
    </submittedName>
</protein>
<proteinExistence type="predicted"/>
<reference evidence="1 2" key="1">
    <citation type="journal article" date="2024" name="Plant Biotechnol. J.">
        <title>Dendrobium thyrsiflorum genome and its molecular insights into genes involved in important horticultural traits.</title>
        <authorList>
            <person name="Chen B."/>
            <person name="Wang J.Y."/>
            <person name="Zheng P.J."/>
            <person name="Li K.L."/>
            <person name="Liang Y.M."/>
            <person name="Chen X.F."/>
            <person name="Zhang C."/>
            <person name="Zhao X."/>
            <person name="He X."/>
            <person name="Zhang G.Q."/>
            <person name="Liu Z.J."/>
            <person name="Xu Q."/>
        </authorList>
    </citation>
    <scope>NUCLEOTIDE SEQUENCE [LARGE SCALE GENOMIC DNA]</scope>
    <source>
        <strain evidence="1">GZMU011</strain>
    </source>
</reference>
<gene>
    <name evidence="1" type="ORF">M5K25_016891</name>
</gene>
<dbReference type="EMBL" id="JANQDX010000013">
    <property type="protein sequence ID" value="KAL0913430.1"/>
    <property type="molecule type" value="Genomic_DNA"/>
</dbReference>
<dbReference type="AlphaFoldDB" id="A0ABD0ULP4"/>